<sequence>MRSPRLTTRGQSFLAAGLTISLVGMVLGFPDITRIGDLLAVLPVLALVAGWRRTPQISVRRTVSPTLLRPGQSADVHLDIRNTGTTTTVLQLAEEHLDPALGRPPRLLLPDMRPGEHHQASYRVRGATRGGYRVGPLSLRQEDPFGLTTSRLELHATADVVVLPRVEELDPAVLRRLGVAGEGVLPHSVGTQGEDDASTRSYCEGDDLRRIHWPATAHRGELMVRQEERHARRRAVLVLDPRPAAHRGSGEDSSFEWAVSALASAAVHLHRLGFSLVLASAGTAAQGLASEPLPVQAVLRHLALARPDDGDLAGVLRAARHARAGMAVAAVADGLGENLPRLVGVRPTGGVGLLLLLDTATFTSATVPGRRTQEAATRARAAGWHCHVTRHGESVHRAWAEVTRGERVRS</sequence>
<name>A0A3N4Z8Z3_9MICO</name>
<keyword evidence="1" id="KW-1133">Transmembrane helix</keyword>
<proteinExistence type="predicted"/>
<dbReference type="Pfam" id="PF01882">
    <property type="entry name" value="DUF58"/>
    <property type="match status" value="1"/>
</dbReference>
<dbReference type="EMBL" id="RKRA01000001">
    <property type="protein sequence ID" value="RPF28376.1"/>
    <property type="molecule type" value="Genomic_DNA"/>
</dbReference>
<keyword evidence="4" id="KW-1185">Reference proteome</keyword>
<gene>
    <name evidence="3" type="ORF">EDD32_2902</name>
</gene>
<evidence type="ECO:0000313" key="4">
    <source>
        <dbReference type="Proteomes" id="UP000280726"/>
    </source>
</evidence>
<keyword evidence="1" id="KW-0472">Membrane</keyword>
<feature type="transmembrane region" description="Helical" evidence="1">
    <location>
        <begin position="12"/>
        <end position="29"/>
    </location>
</feature>
<dbReference type="RefSeq" id="WP_123918545.1">
    <property type="nucleotide sequence ID" value="NZ_RKRA01000001.1"/>
</dbReference>
<evidence type="ECO:0000313" key="3">
    <source>
        <dbReference type="EMBL" id="RPF28376.1"/>
    </source>
</evidence>
<evidence type="ECO:0000256" key="1">
    <source>
        <dbReference type="SAM" id="Phobius"/>
    </source>
</evidence>
<reference evidence="3 4" key="1">
    <citation type="submission" date="2018-11" db="EMBL/GenBank/DDBJ databases">
        <title>Sequencing the genomes of 1000 actinobacteria strains.</title>
        <authorList>
            <person name="Klenk H.-P."/>
        </authorList>
    </citation>
    <scope>NUCLEOTIDE SEQUENCE [LARGE SCALE GENOMIC DNA]</scope>
    <source>
        <strain evidence="3 4">DSM 14418</strain>
    </source>
</reference>
<dbReference type="InterPro" id="IPR002881">
    <property type="entry name" value="DUF58"/>
</dbReference>
<dbReference type="Proteomes" id="UP000280726">
    <property type="component" value="Unassembled WGS sequence"/>
</dbReference>
<protein>
    <submittedName>
        <fullName evidence="3">Uncharacterized protein (DUF58 family)</fullName>
    </submittedName>
</protein>
<accession>A0A3N4Z8Z3</accession>
<dbReference type="PANTHER" id="PTHR34351:SF1">
    <property type="entry name" value="SLR1927 PROTEIN"/>
    <property type="match status" value="1"/>
</dbReference>
<feature type="domain" description="DUF58" evidence="2">
    <location>
        <begin position="199"/>
        <end position="341"/>
    </location>
</feature>
<comment type="caution">
    <text evidence="3">The sequence shown here is derived from an EMBL/GenBank/DDBJ whole genome shotgun (WGS) entry which is preliminary data.</text>
</comment>
<dbReference type="AlphaFoldDB" id="A0A3N4Z8Z3"/>
<dbReference type="OrthoDB" id="9812729at2"/>
<keyword evidence="1" id="KW-0812">Transmembrane</keyword>
<evidence type="ECO:0000259" key="2">
    <source>
        <dbReference type="Pfam" id="PF01882"/>
    </source>
</evidence>
<organism evidence="3 4">
    <name type="scientific">Georgenia muralis</name>
    <dbReference type="NCBI Taxonomy" id="154117"/>
    <lineage>
        <taxon>Bacteria</taxon>
        <taxon>Bacillati</taxon>
        <taxon>Actinomycetota</taxon>
        <taxon>Actinomycetes</taxon>
        <taxon>Micrococcales</taxon>
        <taxon>Bogoriellaceae</taxon>
        <taxon>Georgenia</taxon>
    </lineage>
</organism>
<dbReference type="PANTHER" id="PTHR34351">
    <property type="entry name" value="SLR1927 PROTEIN-RELATED"/>
    <property type="match status" value="1"/>
</dbReference>